<dbReference type="EMBL" id="DF970162">
    <property type="protein sequence ID" value="GAP65562.1"/>
    <property type="molecule type" value="Genomic_DNA"/>
</dbReference>
<dbReference type="EMBL" id="DF952379">
    <property type="protein sequence ID" value="GAN44965.1"/>
    <property type="molecule type" value="Genomic_DNA"/>
</dbReference>
<dbReference type="RefSeq" id="WP_062535425.1">
    <property type="nucleotide sequence ID" value="NZ_DF970162.1"/>
</dbReference>
<sequence>MRADRACARAARRRVEAWPAAHPSATSLAVRGGVAVLSFYDPRLGPQRGVRSSDIFVYGADGRWYALYSQHGTVGQG</sequence>
<reference evidence="2" key="2">
    <citation type="submission" date="2015-08" db="EMBL/GenBank/DDBJ databases">
        <title>Complete DNA Sequence of Pseudomonas syringae pv. actinidiae, the Causal Agent of Kiwifruit Canker Disease.</title>
        <authorList>
            <person name="Rikkerink E.H.A."/>
            <person name="Fineran P.C."/>
        </authorList>
    </citation>
    <scope>NUCLEOTIDE SEQUENCE</scope>
    <source>
        <strain evidence="2">SkMP5</strain>
    </source>
</reference>
<dbReference type="OrthoDB" id="3078473at2"/>
<dbReference type="HOGENOM" id="CLU_2634187_0_0_6"/>
<gene>
    <name evidence="1" type="ORF">MBSD_1503</name>
    <name evidence="2" type="ORF">MBSD_n0852</name>
</gene>
<dbReference type="AlphaFoldDB" id="A0A0K8QMA4"/>
<proteinExistence type="predicted"/>
<name>A0A0K8QMA4_9GAMM</name>
<reference evidence="1" key="1">
    <citation type="submission" date="2015-03" db="EMBL/GenBank/DDBJ databases">
        <title>Draft genome sequence of Mizugakiibacter sediminis skMP5.</title>
        <authorList>
            <person name="Watanabe T."/>
            <person name="Kojima H."/>
            <person name="Fukui M."/>
        </authorList>
    </citation>
    <scope>NUCLEOTIDE SEQUENCE</scope>
    <source>
        <strain evidence="1">SkMP5</strain>
    </source>
</reference>
<accession>A0A0K8QMA4</accession>
<dbReference type="STRING" id="1475481.GCA_000953855_00864"/>
<evidence type="ECO:0000313" key="2">
    <source>
        <dbReference type="EMBL" id="GAP65562.1"/>
    </source>
</evidence>
<protein>
    <submittedName>
        <fullName evidence="2">Uncharacterized protein</fullName>
    </submittedName>
</protein>
<organism evidence="2">
    <name type="scientific">Mizugakiibacter sediminis</name>
    <dbReference type="NCBI Taxonomy" id="1475481"/>
    <lineage>
        <taxon>Bacteria</taxon>
        <taxon>Pseudomonadati</taxon>
        <taxon>Pseudomonadota</taxon>
        <taxon>Gammaproteobacteria</taxon>
        <taxon>Lysobacterales</taxon>
        <taxon>Rhodanobacteraceae</taxon>
        <taxon>Mizugakiibacter</taxon>
    </lineage>
</organism>
<dbReference type="Proteomes" id="UP000253740">
    <property type="component" value="Unassembled WGS sequence"/>
</dbReference>
<evidence type="ECO:0000313" key="3">
    <source>
        <dbReference type="Proteomes" id="UP000253740"/>
    </source>
</evidence>
<evidence type="ECO:0000313" key="1">
    <source>
        <dbReference type="EMBL" id="GAN44965.1"/>
    </source>
</evidence>
<keyword evidence="3" id="KW-1185">Reference proteome</keyword>